<comment type="caution">
    <text evidence="2">The sequence shown here is derived from an EMBL/GenBank/DDBJ whole genome shotgun (WGS) entry which is preliminary data.</text>
</comment>
<reference evidence="3" key="1">
    <citation type="journal article" date="2019" name="Int. J. Syst. Evol. Microbiol.">
        <title>The Global Catalogue of Microorganisms (GCM) 10K type strain sequencing project: providing services to taxonomists for standard genome sequencing and annotation.</title>
        <authorList>
            <consortium name="The Broad Institute Genomics Platform"/>
            <consortium name="The Broad Institute Genome Sequencing Center for Infectious Disease"/>
            <person name="Wu L."/>
            <person name="Ma J."/>
        </authorList>
    </citation>
    <scope>NUCLEOTIDE SEQUENCE [LARGE SCALE GENOMIC DNA]</scope>
    <source>
        <strain evidence="3">CCUG 56608</strain>
    </source>
</reference>
<dbReference type="Proteomes" id="UP001597041">
    <property type="component" value="Unassembled WGS sequence"/>
</dbReference>
<keyword evidence="3" id="KW-1185">Reference proteome</keyword>
<dbReference type="EMBL" id="JBHTKK010000002">
    <property type="protein sequence ID" value="MFD1065065.1"/>
    <property type="molecule type" value="Genomic_DNA"/>
</dbReference>
<feature type="transmembrane region" description="Helical" evidence="1">
    <location>
        <begin position="83"/>
        <end position="106"/>
    </location>
</feature>
<accession>A0ABW3NF90</accession>
<protein>
    <submittedName>
        <fullName evidence="2">Uncharacterized protein</fullName>
    </submittedName>
</protein>
<proteinExistence type="predicted"/>
<name>A0ABW3NF90_9BACI</name>
<keyword evidence="1" id="KW-1133">Transmembrane helix</keyword>
<feature type="transmembrane region" description="Helical" evidence="1">
    <location>
        <begin position="193"/>
        <end position="212"/>
    </location>
</feature>
<feature type="transmembrane region" description="Helical" evidence="1">
    <location>
        <begin position="53"/>
        <end position="71"/>
    </location>
</feature>
<evidence type="ECO:0000313" key="3">
    <source>
        <dbReference type="Proteomes" id="UP001597041"/>
    </source>
</evidence>
<organism evidence="2 3">
    <name type="scientific">Oceanobacillus locisalsi</name>
    <dbReference type="NCBI Taxonomy" id="546107"/>
    <lineage>
        <taxon>Bacteria</taxon>
        <taxon>Bacillati</taxon>
        <taxon>Bacillota</taxon>
        <taxon>Bacilli</taxon>
        <taxon>Bacillales</taxon>
        <taxon>Bacillaceae</taxon>
        <taxon>Oceanobacillus</taxon>
    </lineage>
</organism>
<gene>
    <name evidence="2" type="ORF">ACFQ19_03410</name>
</gene>
<feature type="transmembrane region" description="Helical" evidence="1">
    <location>
        <begin position="139"/>
        <end position="157"/>
    </location>
</feature>
<sequence>MKQTQLGRSLFAEQMKWAAWFYGIMIILTFAIILANHWGILDNLDVSSTTSNVFLLIIGLLYSYGFLDYYFKLGISRKKFFKASLFASVLLSVILAFAMSLMIGLFETVAPALGFVVPWTDLLISSGVLPFIQSIVDYSISHFFYLLIGWFIGIGFYRFRWKIGLLFILISSPFIGMAEFLQDHIWIESTIIVFYAIFLVMIVILIGFIYHLTKNAPIRL</sequence>
<evidence type="ECO:0000256" key="1">
    <source>
        <dbReference type="SAM" id="Phobius"/>
    </source>
</evidence>
<dbReference type="RefSeq" id="WP_379590606.1">
    <property type="nucleotide sequence ID" value="NZ_JBHTKK010000002.1"/>
</dbReference>
<feature type="transmembrane region" description="Helical" evidence="1">
    <location>
        <begin position="20"/>
        <end position="41"/>
    </location>
</feature>
<feature type="transmembrane region" description="Helical" evidence="1">
    <location>
        <begin position="163"/>
        <end position="181"/>
    </location>
</feature>
<keyword evidence="1" id="KW-0812">Transmembrane</keyword>
<keyword evidence="1" id="KW-0472">Membrane</keyword>
<evidence type="ECO:0000313" key="2">
    <source>
        <dbReference type="EMBL" id="MFD1065065.1"/>
    </source>
</evidence>